<evidence type="ECO:0000313" key="2">
    <source>
        <dbReference type="Proteomes" id="UP000095283"/>
    </source>
</evidence>
<evidence type="ECO:0000256" key="1">
    <source>
        <dbReference type="SAM" id="Phobius"/>
    </source>
</evidence>
<keyword evidence="1" id="KW-0812">Transmembrane</keyword>
<keyword evidence="2" id="KW-1185">Reference proteome</keyword>
<feature type="transmembrane region" description="Helical" evidence="1">
    <location>
        <begin position="89"/>
        <end position="116"/>
    </location>
</feature>
<feature type="transmembrane region" description="Helical" evidence="1">
    <location>
        <begin position="44"/>
        <end position="69"/>
    </location>
</feature>
<sequence>MKFRSLRKVLNFIFCDFCGVVSDVSPGPNSEFSKMRFLGKICDICISIGFLMVGPYLTGPLFLGLFFRVYELFYVKKFSMFFYHIIKVISFFSKIFIFLFINLISFNLLLLINFIIKKGGGRSSPFFFLGLKKMKTAYNMLN</sequence>
<accession>A0A1I7WKQ5</accession>
<keyword evidence="1" id="KW-1133">Transmembrane helix</keyword>
<dbReference type="AlphaFoldDB" id="A0A1I7WKQ5"/>
<dbReference type="Proteomes" id="UP000095283">
    <property type="component" value="Unplaced"/>
</dbReference>
<dbReference type="WBParaSite" id="Hba_05663">
    <property type="protein sequence ID" value="Hba_05663"/>
    <property type="gene ID" value="Hba_05663"/>
</dbReference>
<organism evidence="2 3">
    <name type="scientific">Heterorhabditis bacteriophora</name>
    <name type="common">Entomopathogenic nematode worm</name>
    <dbReference type="NCBI Taxonomy" id="37862"/>
    <lineage>
        <taxon>Eukaryota</taxon>
        <taxon>Metazoa</taxon>
        <taxon>Ecdysozoa</taxon>
        <taxon>Nematoda</taxon>
        <taxon>Chromadorea</taxon>
        <taxon>Rhabditida</taxon>
        <taxon>Rhabditina</taxon>
        <taxon>Rhabditomorpha</taxon>
        <taxon>Strongyloidea</taxon>
        <taxon>Heterorhabditidae</taxon>
        <taxon>Heterorhabditis</taxon>
    </lineage>
</organism>
<protein>
    <submittedName>
        <fullName evidence="3">Uncharacterized protein</fullName>
    </submittedName>
</protein>
<name>A0A1I7WKQ5_HETBA</name>
<keyword evidence="1" id="KW-0472">Membrane</keyword>
<proteinExistence type="predicted"/>
<reference evidence="3" key="1">
    <citation type="submission" date="2016-11" db="UniProtKB">
        <authorList>
            <consortium name="WormBaseParasite"/>
        </authorList>
    </citation>
    <scope>IDENTIFICATION</scope>
</reference>
<evidence type="ECO:0000313" key="3">
    <source>
        <dbReference type="WBParaSite" id="Hba_05663"/>
    </source>
</evidence>